<proteinExistence type="predicted"/>
<sequence length="207" mass="22884">MEKTKTIADIPLLGGHPALDFVNTVDAWRDRWGPDFLLCYEDLLAWGERAGLIAREHAERLRGEARADPAAAAEALDRAKALRRALHALFLAEAEGMVPAPSDAGELDAAVRDAAARRVLAYRSGTFAWQWRDDDDLDALTRRVAVAAADLLTARTGRRPVRECHGRNCGWLFLDTSRGGRRRWCSDETCGSHARVLRFRAKAPGAL</sequence>
<protein>
    <submittedName>
        <fullName evidence="2">RNA-binding Zn ribbon-like protein</fullName>
    </submittedName>
</protein>
<accession>A0ABU0FAL1</accession>
<keyword evidence="3" id="KW-1185">Reference proteome</keyword>
<reference evidence="2 3" key="1">
    <citation type="submission" date="2023-07" db="EMBL/GenBank/DDBJ databases">
        <title>Genomic Encyclopedia of Type Strains, Phase IV (KMG-IV): sequencing the most valuable type-strain genomes for metagenomic binning, comparative biology and taxonomic classification.</title>
        <authorList>
            <person name="Goeker M."/>
        </authorList>
    </citation>
    <scope>NUCLEOTIDE SEQUENCE [LARGE SCALE GENOMIC DNA]</scope>
    <source>
        <strain evidence="2 3">DSM 5896</strain>
    </source>
</reference>
<dbReference type="SUPFAM" id="SSF160904">
    <property type="entry name" value="Jann2411-like"/>
    <property type="match status" value="1"/>
</dbReference>
<evidence type="ECO:0000313" key="2">
    <source>
        <dbReference type="EMBL" id="MDQ0391663.1"/>
    </source>
</evidence>
<gene>
    <name evidence="2" type="ORF">J3R73_001455</name>
</gene>
<comment type="caution">
    <text evidence="2">The sequence shown here is derived from an EMBL/GenBank/DDBJ whole genome shotgun (WGS) entry which is preliminary data.</text>
</comment>
<feature type="domain" description="Zinc finger CGNR" evidence="1">
    <location>
        <begin position="161"/>
        <end position="202"/>
    </location>
</feature>
<dbReference type="Pfam" id="PF11706">
    <property type="entry name" value="zf-CGNR"/>
    <property type="match status" value="1"/>
</dbReference>
<dbReference type="Pfam" id="PF07336">
    <property type="entry name" value="ABATE"/>
    <property type="match status" value="1"/>
</dbReference>
<dbReference type="InterPro" id="IPR021005">
    <property type="entry name" value="Znf_CGNR"/>
</dbReference>
<dbReference type="RefSeq" id="WP_307424360.1">
    <property type="nucleotide sequence ID" value="NZ_JAUSVK010000001.1"/>
</dbReference>
<evidence type="ECO:0000259" key="1">
    <source>
        <dbReference type="Pfam" id="PF11706"/>
    </source>
</evidence>
<dbReference type="InterPro" id="IPR023286">
    <property type="entry name" value="ABATE_dom_sf"/>
</dbReference>
<dbReference type="PANTHER" id="PTHR35525:SF3">
    <property type="entry name" value="BLL6575 PROTEIN"/>
    <property type="match status" value="1"/>
</dbReference>
<name>A0ABU0FAL1_9HYPH</name>
<dbReference type="Proteomes" id="UP001237448">
    <property type="component" value="Unassembled WGS sequence"/>
</dbReference>
<dbReference type="Gene3D" id="1.10.3300.10">
    <property type="entry name" value="Jann2411-like domain"/>
    <property type="match status" value="1"/>
</dbReference>
<dbReference type="InterPro" id="IPR010852">
    <property type="entry name" value="ABATE"/>
</dbReference>
<dbReference type="EMBL" id="JAUSVK010000001">
    <property type="protein sequence ID" value="MDQ0391663.1"/>
    <property type="molecule type" value="Genomic_DNA"/>
</dbReference>
<evidence type="ECO:0000313" key="3">
    <source>
        <dbReference type="Proteomes" id="UP001237448"/>
    </source>
</evidence>
<organism evidence="2 3">
    <name type="scientific">Labrys monachus</name>
    <dbReference type="NCBI Taxonomy" id="217067"/>
    <lineage>
        <taxon>Bacteria</taxon>
        <taxon>Pseudomonadati</taxon>
        <taxon>Pseudomonadota</taxon>
        <taxon>Alphaproteobacteria</taxon>
        <taxon>Hyphomicrobiales</taxon>
        <taxon>Xanthobacteraceae</taxon>
        <taxon>Labrys</taxon>
    </lineage>
</organism>
<dbReference type="PANTHER" id="PTHR35525">
    <property type="entry name" value="BLL6575 PROTEIN"/>
    <property type="match status" value="1"/>
</dbReference>